<evidence type="ECO:0008006" key="3">
    <source>
        <dbReference type="Google" id="ProtNLM"/>
    </source>
</evidence>
<feature type="region of interest" description="Disordered" evidence="1">
    <location>
        <begin position="266"/>
        <end position="291"/>
    </location>
</feature>
<dbReference type="AlphaFoldDB" id="A0A0K8SD69"/>
<accession>A0A0K8SD69</accession>
<feature type="compositionally biased region" description="Basic and acidic residues" evidence="1">
    <location>
        <begin position="266"/>
        <end position="283"/>
    </location>
</feature>
<dbReference type="EMBL" id="GBRD01015088">
    <property type="protein sequence ID" value="JAG50738.1"/>
    <property type="molecule type" value="Transcribed_RNA"/>
</dbReference>
<sequence length="314" mass="34965">MLPLREEPPNERFLHGSSELFESSRSLRLPQTPPEGFSSRSRKHARDFYWEFTIGSEQTHSAASKFVFPFRSLHASLHHERTTTREYEERDRAVGEGENLSNTGAAMLGLTEATADLDNLTEFNTAHNRRISMLGIGDEAENPPTRSKKKRKCITFSEEHELINPEDVDPSVGRFRNMIHSTVIPGKKQRYDPGLAPITSPTLKDGGHRPVHPQAVNLYSDLPHPHDGEKGSNPILSSVLASRLGIALPDPAPEVDMADTIPEAQRLRSEVAPGERTHEDQPSKKKIYAKEAWPGKKPLAPLLLVSSAPPTNFL</sequence>
<organism evidence="2">
    <name type="scientific">Lygus hesperus</name>
    <name type="common">Western plant bug</name>
    <dbReference type="NCBI Taxonomy" id="30085"/>
    <lineage>
        <taxon>Eukaryota</taxon>
        <taxon>Metazoa</taxon>
        <taxon>Ecdysozoa</taxon>
        <taxon>Arthropoda</taxon>
        <taxon>Hexapoda</taxon>
        <taxon>Insecta</taxon>
        <taxon>Pterygota</taxon>
        <taxon>Neoptera</taxon>
        <taxon>Paraneoptera</taxon>
        <taxon>Hemiptera</taxon>
        <taxon>Heteroptera</taxon>
        <taxon>Panheteroptera</taxon>
        <taxon>Cimicomorpha</taxon>
        <taxon>Miridae</taxon>
        <taxon>Mirini</taxon>
        <taxon>Lygus</taxon>
    </lineage>
</organism>
<name>A0A0K8SD69_LYGHE</name>
<dbReference type="EMBL" id="GBRD01015091">
    <property type="protein sequence ID" value="JAG50735.1"/>
    <property type="molecule type" value="Transcribed_RNA"/>
</dbReference>
<reference evidence="2" key="1">
    <citation type="submission" date="2014-09" db="EMBL/GenBank/DDBJ databases">
        <authorList>
            <person name="Magalhaes I.L.F."/>
            <person name="Oliveira U."/>
            <person name="Santos F.R."/>
            <person name="Vidigal T.H.D.A."/>
            <person name="Brescovit A.D."/>
            <person name="Santos A.J."/>
        </authorList>
    </citation>
    <scope>NUCLEOTIDE SEQUENCE</scope>
</reference>
<evidence type="ECO:0000313" key="2">
    <source>
        <dbReference type="EMBL" id="JAG50735.1"/>
    </source>
</evidence>
<dbReference type="Gene3D" id="6.10.250.1290">
    <property type="match status" value="1"/>
</dbReference>
<evidence type="ECO:0000256" key="1">
    <source>
        <dbReference type="SAM" id="MobiDB-lite"/>
    </source>
</evidence>
<protein>
    <recommendedName>
        <fullName evidence="3">Nuclear inhibitor of protein phosphatase 1</fullName>
    </recommendedName>
</protein>
<proteinExistence type="predicted"/>